<dbReference type="GO" id="GO:0052874">
    <property type="term" value="F:FMN reductase (NADH) activity"/>
    <property type="evidence" value="ECO:0007669"/>
    <property type="project" value="UniProtKB-EC"/>
</dbReference>
<dbReference type="Pfam" id="PF01613">
    <property type="entry name" value="Flavin_Reduct"/>
    <property type="match status" value="1"/>
</dbReference>
<name>A0A2R8AV54_9RHOB</name>
<evidence type="ECO:0000256" key="1">
    <source>
        <dbReference type="ARBA" id="ARBA00008898"/>
    </source>
</evidence>
<keyword evidence="5" id="KW-1185">Reference proteome</keyword>
<dbReference type="EC" id="1.5.1.42" evidence="4"/>
<accession>A0A2R8AV54</accession>
<dbReference type="GO" id="GO:0010181">
    <property type="term" value="F:FMN binding"/>
    <property type="evidence" value="ECO:0007669"/>
    <property type="project" value="InterPro"/>
</dbReference>
<protein>
    <submittedName>
        <fullName evidence="4">FMN reductase (NADH) NtaB</fullName>
        <ecNumber evidence="4">1.5.1.42</ecNumber>
    </submittedName>
</protein>
<dbReference type="InterPro" id="IPR050268">
    <property type="entry name" value="NADH-dep_flavin_reductase"/>
</dbReference>
<evidence type="ECO:0000259" key="3">
    <source>
        <dbReference type="SMART" id="SM00903"/>
    </source>
</evidence>
<comment type="similarity">
    <text evidence="1">Belongs to the non-flavoprotein flavin reductase family.</text>
</comment>
<dbReference type="AlphaFoldDB" id="A0A2R8AV54"/>
<reference evidence="5" key="1">
    <citation type="submission" date="2018-03" db="EMBL/GenBank/DDBJ databases">
        <authorList>
            <person name="Rodrigo-Torres L."/>
            <person name="Arahal R. D."/>
            <person name="Lucena T."/>
        </authorList>
    </citation>
    <scope>NUCLEOTIDE SEQUENCE [LARGE SCALE GENOMIC DNA]</scope>
    <source>
        <strain evidence="5">CECT 8871</strain>
    </source>
</reference>
<dbReference type="InterPro" id="IPR002563">
    <property type="entry name" value="Flavin_Rdtase-like_dom"/>
</dbReference>
<dbReference type="PANTHER" id="PTHR30466:SF11">
    <property type="entry name" value="FLAVIN-DEPENDENT MONOOXYGENASE, REDUCTASE SUBUNIT HSAB"/>
    <property type="match status" value="1"/>
</dbReference>
<gene>
    <name evidence="4" type="primary">ntaB_2</name>
    <name evidence="4" type="ORF">PRI8871_01713</name>
</gene>
<evidence type="ECO:0000256" key="2">
    <source>
        <dbReference type="ARBA" id="ARBA00023002"/>
    </source>
</evidence>
<evidence type="ECO:0000313" key="5">
    <source>
        <dbReference type="Proteomes" id="UP000244904"/>
    </source>
</evidence>
<organism evidence="4 5">
    <name type="scientific">Pseudoprimorskyibacter insulae</name>
    <dbReference type="NCBI Taxonomy" id="1695997"/>
    <lineage>
        <taxon>Bacteria</taxon>
        <taxon>Pseudomonadati</taxon>
        <taxon>Pseudomonadota</taxon>
        <taxon>Alphaproteobacteria</taxon>
        <taxon>Rhodobacterales</taxon>
        <taxon>Paracoccaceae</taxon>
        <taxon>Pseudoprimorskyibacter</taxon>
    </lineage>
</organism>
<evidence type="ECO:0000313" key="4">
    <source>
        <dbReference type="EMBL" id="SPF79911.1"/>
    </source>
</evidence>
<dbReference type="Proteomes" id="UP000244904">
    <property type="component" value="Unassembled WGS sequence"/>
</dbReference>
<dbReference type="Gene3D" id="2.30.110.10">
    <property type="entry name" value="Electron Transport, Fmn-binding Protein, Chain A"/>
    <property type="match status" value="1"/>
</dbReference>
<dbReference type="PANTHER" id="PTHR30466">
    <property type="entry name" value="FLAVIN REDUCTASE"/>
    <property type="match status" value="1"/>
</dbReference>
<dbReference type="SMART" id="SM00903">
    <property type="entry name" value="Flavin_Reduct"/>
    <property type="match status" value="1"/>
</dbReference>
<proteinExistence type="inferred from homology"/>
<sequence length="166" mass="17670">MSEQAQIFDPAEADPRSFRDALGKFATGVTVITCMTPTGPIGITANSFASLSLTPPLVLWSPAKRSSRYPFYVAADYFAIHVLGAGQAALSSGFARSGDAFGAIDWRESAHRTPLIEGCLSRFECRNIAQHDGGDHTVVIGQVIEVETRDGAPLIFSAGQFGTFDG</sequence>
<dbReference type="InterPro" id="IPR012349">
    <property type="entry name" value="Split_barrel_FMN-bd"/>
</dbReference>
<dbReference type="GO" id="GO:0042602">
    <property type="term" value="F:riboflavin reductase (NADPH) activity"/>
    <property type="evidence" value="ECO:0007669"/>
    <property type="project" value="TreeGrafter"/>
</dbReference>
<feature type="domain" description="Flavin reductase like" evidence="3">
    <location>
        <begin position="22"/>
        <end position="163"/>
    </location>
</feature>
<dbReference type="OrthoDB" id="9792858at2"/>
<dbReference type="RefSeq" id="WP_108885741.1">
    <property type="nucleotide sequence ID" value="NZ_OMOJ01000002.1"/>
</dbReference>
<dbReference type="SUPFAM" id="SSF50475">
    <property type="entry name" value="FMN-binding split barrel"/>
    <property type="match status" value="1"/>
</dbReference>
<keyword evidence="2 4" id="KW-0560">Oxidoreductase</keyword>
<dbReference type="EMBL" id="OMOJ01000002">
    <property type="protein sequence ID" value="SPF79911.1"/>
    <property type="molecule type" value="Genomic_DNA"/>
</dbReference>